<dbReference type="SUPFAM" id="SSF56104">
    <property type="entry name" value="SAICAR synthase-like"/>
    <property type="match status" value="1"/>
</dbReference>
<dbReference type="GO" id="GO:0000285">
    <property type="term" value="F:1-phosphatidylinositol-3-phosphate 5-kinase activity"/>
    <property type="evidence" value="ECO:0007669"/>
    <property type="project" value="UniProtKB-EC"/>
</dbReference>
<evidence type="ECO:0000256" key="14">
    <source>
        <dbReference type="PROSITE-ProRule" id="PRU00091"/>
    </source>
</evidence>
<dbReference type="GO" id="GO:0005524">
    <property type="term" value="F:ATP binding"/>
    <property type="evidence" value="ECO:0007669"/>
    <property type="project" value="UniProtKB-UniRule"/>
</dbReference>
<dbReference type="PANTHER" id="PTHR45748">
    <property type="entry name" value="1-PHOSPHATIDYLINOSITOL 3-PHOSPHATE 5-KINASE-RELATED"/>
    <property type="match status" value="1"/>
</dbReference>
<keyword evidence="11" id="KW-0833">Ubl conjugation pathway</keyword>
<dbReference type="PANTHER" id="PTHR45748:SF7">
    <property type="entry name" value="1-PHOSPHATIDYLINOSITOL 3-PHOSPHATE 5-KINASE-RELATED"/>
    <property type="match status" value="1"/>
</dbReference>
<evidence type="ECO:0000256" key="1">
    <source>
        <dbReference type="ARBA" id="ARBA00004177"/>
    </source>
</evidence>
<keyword evidence="13 15" id="KW-0067">ATP-binding</keyword>
<keyword evidence="6" id="KW-0479">Metal-binding</keyword>
<evidence type="ECO:0000256" key="13">
    <source>
        <dbReference type="ARBA" id="ARBA00022840"/>
    </source>
</evidence>
<dbReference type="Gene3D" id="3.30.40.10">
    <property type="entry name" value="Zinc/RING finger domain, C3HC4 (zinc finger)"/>
    <property type="match status" value="1"/>
</dbReference>
<evidence type="ECO:0000256" key="9">
    <source>
        <dbReference type="ARBA" id="ARBA00022771"/>
    </source>
</evidence>
<keyword evidence="7 15" id="KW-0547">Nucleotide-binding</keyword>
<evidence type="ECO:0000259" key="17">
    <source>
        <dbReference type="PROSITE" id="PS50178"/>
    </source>
</evidence>
<dbReference type="SMART" id="SM00064">
    <property type="entry name" value="FYVE"/>
    <property type="match status" value="1"/>
</dbReference>
<dbReference type="GO" id="GO:0008270">
    <property type="term" value="F:zinc ion binding"/>
    <property type="evidence" value="ECO:0007669"/>
    <property type="project" value="UniProtKB-KW"/>
</dbReference>
<evidence type="ECO:0000256" key="2">
    <source>
        <dbReference type="ARBA" id="ARBA00004496"/>
    </source>
</evidence>
<reference evidence="19" key="1">
    <citation type="submission" date="2022-01" db="EMBL/GenBank/DDBJ databases">
        <title>Genome Sequence Resource for Two Populations of Ditylenchus destructor, the Migratory Endoparasitic Phytonematode.</title>
        <authorList>
            <person name="Zhang H."/>
            <person name="Lin R."/>
            <person name="Xie B."/>
        </authorList>
    </citation>
    <scope>NUCLEOTIDE SEQUENCE</scope>
    <source>
        <strain evidence="19">BazhouSP</strain>
    </source>
</reference>
<keyword evidence="8" id="KW-0967">Endosome</keyword>
<evidence type="ECO:0000313" key="19">
    <source>
        <dbReference type="EMBL" id="KAI1699898.1"/>
    </source>
</evidence>
<keyword evidence="5 15" id="KW-0808">Transferase</keyword>
<feature type="domain" description="FYVE-type" evidence="17">
    <location>
        <begin position="234"/>
        <end position="294"/>
    </location>
</feature>
<dbReference type="InterPro" id="IPR027483">
    <property type="entry name" value="PInositol-4-P-4/5-kinase_C_sf"/>
</dbReference>
<evidence type="ECO:0000313" key="20">
    <source>
        <dbReference type="Proteomes" id="UP001201812"/>
    </source>
</evidence>
<evidence type="ECO:0000256" key="16">
    <source>
        <dbReference type="SAM" id="MobiDB-lite"/>
    </source>
</evidence>
<keyword evidence="9 14" id="KW-0863">Zinc-finger</keyword>
<dbReference type="InterPro" id="IPR044769">
    <property type="entry name" value="PIKfyve_PIPKc"/>
</dbReference>
<dbReference type="CDD" id="cd15725">
    <property type="entry name" value="FYVE_PIKfyve_Fab1"/>
    <property type="match status" value="1"/>
</dbReference>
<keyword evidence="10 15" id="KW-0418">Kinase</keyword>
<comment type="subcellular location">
    <subcellularLocation>
        <location evidence="2">Cytoplasm</location>
    </subcellularLocation>
    <subcellularLocation>
        <location evidence="1">Endosome</location>
    </subcellularLocation>
</comment>
<feature type="region of interest" description="Disordered" evidence="16">
    <location>
        <begin position="98"/>
        <end position="185"/>
    </location>
</feature>
<dbReference type="PROSITE" id="PS51455">
    <property type="entry name" value="PIPK"/>
    <property type="match status" value="1"/>
</dbReference>
<dbReference type="InterPro" id="IPR027409">
    <property type="entry name" value="GroEL-like_apical_dom_sf"/>
</dbReference>
<dbReference type="InterPro" id="IPR000306">
    <property type="entry name" value="Znf_FYVE"/>
</dbReference>
<name>A0AAD4MM22_9BILA</name>
<dbReference type="InterPro" id="IPR011011">
    <property type="entry name" value="Znf_FYVE_PHD"/>
</dbReference>
<evidence type="ECO:0000256" key="5">
    <source>
        <dbReference type="ARBA" id="ARBA00022679"/>
    </source>
</evidence>
<dbReference type="GO" id="GO:0005768">
    <property type="term" value="C:endosome"/>
    <property type="evidence" value="ECO:0007669"/>
    <property type="project" value="UniProtKB-SubCell"/>
</dbReference>
<dbReference type="GO" id="GO:0046488">
    <property type="term" value="P:phosphatidylinositol metabolic process"/>
    <property type="evidence" value="ECO:0007669"/>
    <property type="project" value="UniProtKB-UniRule"/>
</dbReference>
<feature type="compositionally biased region" description="Polar residues" evidence="16">
    <location>
        <begin position="98"/>
        <end position="140"/>
    </location>
</feature>
<keyword evidence="20" id="KW-1185">Reference proteome</keyword>
<dbReference type="Pfam" id="PF00118">
    <property type="entry name" value="Cpn60_TCP1"/>
    <property type="match status" value="1"/>
</dbReference>
<organism evidence="19 20">
    <name type="scientific">Ditylenchus destructor</name>
    <dbReference type="NCBI Taxonomy" id="166010"/>
    <lineage>
        <taxon>Eukaryota</taxon>
        <taxon>Metazoa</taxon>
        <taxon>Ecdysozoa</taxon>
        <taxon>Nematoda</taxon>
        <taxon>Chromadorea</taxon>
        <taxon>Rhabditida</taxon>
        <taxon>Tylenchina</taxon>
        <taxon>Tylenchomorpha</taxon>
        <taxon>Sphaerularioidea</taxon>
        <taxon>Anguinidae</taxon>
        <taxon>Anguininae</taxon>
        <taxon>Ditylenchus</taxon>
    </lineage>
</organism>
<dbReference type="EMBL" id="JAKKPZ010000163">
    <property type="protein sequence ID" value="KAI1699898.1"/>
    <property type="molecule type" value="Genomic_DNA"/>
</dbReference>
<dbReference type="CDD" id="cd17300">
    <property type="entry name" value="PIPKc_PIKfyve"/>
    <property type="match status" value="1"/>
</dbReference>
<evidence type="ECO:0000256" key="7">
    <source>
        <dbReference type="ARBA" id="ARBA00022741"/>
    </source>
</evidence>
<dbReference type="EC" id="2.7.1.150" evidence="3"/>
<protein>
    <recommendedName>
        <fullName evidence="3">1-phosphatidylinositol-3-phosphate 5-kinase</fullName>
        <ecNumber evidence="3">2.7.1.150</ecNumber>
    </recommendedName>
</protein>
<evidence type="ECO:0000256" key="3">
    <source>
        <dbReference type="ARBA" id="ARBA00012009"/>
    </source>
</evidence>
<dbReference type="SUPFAM" id="SSF52029">
    <property type="entry name" value="GroEL apical domain-like"/>
    <property type="match status" value="1"/>
</dbReference>
<evidence type="ECO:0000256" key="4">
    <source>
        <dbReference type="ARBA" id="ARBA00022490"/>
    </source>
</evidence>
<dbReference type="FunFam" id="3.30.810.10:FF:000001">
    <property type="entry name" value="1-phosphatidylinositol 3-phosphate 5-kinase FAB1"/>
    <property type="match status" value="1"/>
</dbReference>
<feature type="compositionally biased region" description="Polar residues" evidence="16">
    <location>
        <begin position="154"/>
        <end position="185"/>
    </location>
</feature>
<keyword evidence="4" id="KW-0963">Cytoplasm</keyword>
<evidence type="ECO:0000256" key="11">
    <source>
        <dbReference type="ARBA" id="ARBA00022786"/>
    </source>
</evidence>
<gene>
    <name evidence="19" type="ORF">DdX_17050</name>
</gene>
<dbReference type="Gene3D" id="3.50.7.10">
    <property type="entry name" value="GroEL"/>
    <property type="match status" value="1"/>
</dbReference>
<evidence type="ECO:0000256" key="10">
    <source>
        <dbReference type="ARBA" id="ARBA00022777"/>
    </source>
</evidence>
<comment type="caution">
    <text evidence="19">The sequence shown here is derived from an EMBL/GenBank/DDBJ whole genome shotgun (WGS) entry which is preliminary data.</text>
</comment>
<feature type="domain" description="PIPK" evidence="18">
    <location>
        <begin position="1298"/>
        <end position="1617"/>
    </location>
</feature>
<dbReference type="Pfam" id="PF01504">
    <property type="entry name" value="PIP5K"/>
    <property type="match status" value="2"/>
</dbReference>
<dbReference type="FunFam" id="3.30.40.10:FF:000510">
    <property type="entry name" value="Phosphatidylinositol 3,5-kinase"/>
    <property type="match status" value="1"/>
</dbReference>
<dbReference type="InterPro" id="IPR002423">
    <property type="entry name" value="Cpn60/GroEL/TCP-1"/>
</dbReference>
<dbReference type="SMART" id="SM00330">
    <property type="entry name" value="PIPKc"/>
    <property type="match status" value="1"/>
</dbReference>
<dbReference type="PROSITE" id="PS50178">
    <property type="entry name" value="ZF_FYVE"/>
    <property type="match status" value="1"/>
</dbReference>
<dbReference type="InterPro" id="IPR013083">
    <property type="entry name" value="Znf_RING/FYVE/PHD"/>
</dbReference>
<evidence type="ECO:0000256" key="6">
    <source>
        <dbReference type="ARBA" id="ARBA00022723"/>
    </source>
</evidence>
<dbReference type="Gene3D" id="3.30.810.10">
    <property type="entry name" value="2-Layer Sandwich"/>
    <property type="match status" value="1"/>
</dbReference>
<evidence type="ECO:0000256" key="8">
    <source>
        <dbReference type="ARBA" id="ARBA00022753"/>
    </source>
</evidence>
<dbReference type="Gene3D" id="3.30.800.10">
    <property type="entry name" value="Phosphatidylinositol Phosphate Kinase II Beta"/>
    <property type="match status" value="1"/>
</dbReference>
<accession>A0AAD4MM22</accession>
<keyword evidence="12" id="KW-0862">Zinc</keyword>
<dbReference type="FunFam" id="3.50.7.10:FF:000007">
    <property type="entry name" value="1-phosphatidylinositol 3-phosphate 5-kinase isoform X1"/>
    <property type="match status" value="1"/>
</dbReference>
<sequence length="1633" mass="183427">MNPFTTTMVHASENGQLPTAQHSSHLTQHIQPAATMSSNASEINTAGMMTHFPLSSILDQENESRAAVPALIVPTGSSNSVGGIFNSFMGNLFRSNSSMSQTNTMPRKTVATENEISAQDSPSHTNQNAGDQQQPTTSTAPDDVTYIPHHHRTASTQSAHSARSTEGSASNSPSPRLSRAQINPQKKMSLISSIIKGFNDSEGETINGIKKAQIGKNGLIDYKQSEFRRYWMPDSTGKECYECYEKFTAFRRRHHCRLCGQIFCGKCSNRQVNGAELGYSGVLRLCTFCADQVEVHIVDRMNSKYIDPSPPIDCLENNEHPACQDSLTPENGEYDRHSISSTIQEHFLSRARGELSIDPPDPMTFPPGKASFSDSISSSPETQNLDRMFDEKIQQMLDCVLVREHLDSETWKPLLLGLSKRVVSMVAPTILKIQDALNILDFIHVKKLAVGKQPSYEVVKGVAFTKSLVHTSMSSNIKNVSLMLLTGTISYERVVEKLSSLETIMLQEQEYLKIQVNRVTSRRISLLLVENSVSKAASDMLLDVGIALVTDVKRKVLDRVAIATNSDVITSLDAQFLQPRIGFVPDFTQREFTLVGGVRKKVLILDNCTGNFGASILLFGQTQKDLEAAKRVLKFLIVARYSSKLEIAFLALFNSLPYSLSVKTKKVSITVNESEKPKFAEEQLTERFKCGICELNRENEALTDSNPTEFAQFLRQMQLTNSPALHFAPPYLETQAGRSCYLLPYFKQSLFPVLQPDQVQEQKEGEERWQRALRRIETSHTKIQQENQKQIRHPILKENLVEPAKLLNEADWAKFRCGSSLLFRQRHELNKDLEKRRAKEVSALIQNQKKAEISSGQLQPNSTADVLSPYNRQRIAFLYCANGKKVTNAKTFCMGPYVLPRHFFLGKDTSLGTFLSSYCFNPDYKCKGCDRTMMSDHLRRIVHRNTRIEISTEELPSTIPNIKCPSIICWRRCPKCASNSCIVPMPDSVYHLSFAKFIDYLANGTHWTSSLPCSMPVDTQITECKHCTFHTHHHYFAFQHYITAFKVNQIRPLHTIFASMCCRINPAKVMCKDLIEMNYELNSMASEVFDKALSYFKPDQPERNMSDNDEENDDQAPLPQPPQVQLSPAAEALLSFVEQFKLTFRSHMGKFDPDGIFKRSESVDSNDFYYIQAANCLMRCRYFLYTFISKWNSTRLDPTFTGAETSKNATFLSSHSKKDNSASNLLLHAIVSNSSLAALTGHSHVPETQSAACLTSGEGASESLVGGMKGGSNKSSAVVMELPFIVNPLPKDLHFELPMNNATILLRDLFDSKGNPTPDIGSIIAYALASGDYDEKKHHKVKDGEEDICNVTFGDSRTQCSIKVYFAEKFEGLRSVIFGDGEEQFIRSLSRSSPWHPQGGKSGASFFRTDDERFVIKQMLKSELEAFKESGLKYMEYVNAAAADGKLTALCKIYGVYGINFANKQTGYTVKIDVLIMEYLFYRKNIKQLWDLKGSLRNRYASTKTEDAVLLDENLVQDLWGNQLYVHPHSKSALNQAIVNDSQFLCNQGIMDYSLLAGISHENDEVIIGIVDYMRTYTLDKKVESLVKNAFPVAHSSTVISPEQYRRRFYEAIDGYFAIAPDQWTGQSDPTLG</sequence>
<dbReference type="Pfam" id="PF01363">
    <property type="entry name" value="FYVE"/>
    <property type="match status" value="1"/>
</dbReference>
<feature type="region of interest" description="Disordered" evidence="16">
    <location>
        <begin position="1100"/>
        <end position="1122"/>
    </location>
</feature>
<evidence type="ECO:0000256" key="12">
    <source>
        <dbReference type="ARBA" id="ARBA00022833"/>
    </source>
</evidence>
<evidence type="ECO:0000259" key="18">
    <source>
        <dbReference type="PROSITE" id="PS51455"/>
    </source>
</evidence>
<dbReference type="InterPro" id="IPR002498">
    <property type="entry name" value="PInositol-4-P-4/5-kinase_core"/>
</dbReference>
<dbReference type="InterPro" id="IPR027484">
    <property type="entry name" value="PInositol-4-P-5-kinase_N"/>
</dbReference>
<evidence type="ECO:0000256" key="15">
    <source>
        <dbReference type="PROSITE-ProRule" id="PRU00781"/>
    </source>
</evidence>
<dbReference type="InterPro" id="IPR017455">
    <property type="entry name" value="Znf_FYVE-rel"/>
</dbReference>
<dbReference type="Proteomes" id="UP001201812">
    <property type="component" value="Unassembled WGS sequence"/>
</dbReference>
<proteinExistence type="predicted"/>
<dbReference type="SUPFAM" id="SSF57903">
    <property type="entry name" value="FYVE/PHD zinc finger"/>
    <property type="match status" value="1"/>
</dbReference>